<sequence length="281" mass="33108">MLTKSLTFNLQLSHNQIRLFITINLTSCLYTLSCNNFTINNCCIYKGCYFESGISGSTKCQIKLLLQIIPLNLPTKYPFKLSCQILAKALRAKRQLLGAGFESSRPLNYGRDFSRFVNFRRLSFHFFIIQVMPFYTPKDTLKRQERMNKHIEEIKIKRQDKQQITIIEDEPVLSTPFVITEEIIQKSNEIPIHKCYLQQRITVDQSVLDKCIQLKKYGKHTFNDLWIDPTSLQLYQRNIQLERIQPRIDQNYTQFKVYLHAYPNIESTSISFKQLQLGNFN</sequence>
<reference evidence="2 3" key="2">
    <citation type="submission" date="2024-07" db="EMBL/GenBank/DDBJ databases">
        <authorList>
            <person name="Akdeniz Z."/>
        </authorList>
    </citation>
    <scope>NUCLEOTIDE SEQUENCE [LARGE SCALE GENOMIC DNA]</scope>
</reference>
<reference evidence="1" key="1">
    <citation type="submission" date="2023-06" db="EMBL/GenBank/DDBJ databases">
        <authorList>
            <person name="Kurt Z."/>
        </authorList>
    </citation>
    <scope>NUCLEOTIDE SEQUENCE</scope>
</reference>
<dbReference type="EMBL" id="CAXDID020000257">
    <property type="protein sequence ID" value="CAL6065840.1"/>
    <property type="molecule type" value="Genomic_DNA"/>
</dbReference>
<evidence type="ECO:0000313" key="1">
    <source>
        <dbReference type="EMBL" id="CAI9954939.1"/>
    </source>
</evidence>
<evidence type="ECO:0000313" key="2">
    <source>
        <dbReference type="EMBL" id="CAL6065840.1"/>
    </source>
</evidence>
<proteinExistence type="predicted"/>
<keyword evidence="3" id="KW-1185">Reference proteome</keyword>
<dbReference type="AlphaFoldDB" id="A0AA86UGI2"/>
<comment type="caution">
    <text evidence="1">The sequence shown here is derived from an EMBL/GenBank/DDBJ whole genome shotgun (WGS) entry which is preliminary data.</text>
</comment>
<accession>A0AA86UGI2</accession>
<name>A0AA86UGI2_9EUKA</name>
<protein>
    <submittedName>
        <fullName evidence="2">Hypothetical_protein</fullName>
    </submittedName>
</protein>
<evidence type="ECO:0000313" key="3">
    <source>
        <dbReference type="Proteomes" id="UP001642409"/>
    </source>
</evidence>
<dbReference type="EMBL" id="CATOUU010000852">
    <property type="protein sequence ID" value="CAI9954939.1"/>
    <property type="molecule type" value="Genomic_DNA"/>
</dbReference>
<dbReference type="Proteomes" id="UP001642409">
    <property type="component" value="Unassembled WGS sequence"/>
</dbReference>
<gene>
    <name evidence="1" type="ORF">HINF_LOCUS42584</name>
    <name evidence="2" type="ORF">HINF_LOCUS52034</name>
</gene>
<organism evidence="1">
    <name type="scientific">Hexamita inflata</name>
    <dbReference type="NCBI Taxonomy" id="28002"/>
    <lineage>
        <taxon>Eukaryota</taxon>
        <taxon>Metamonada</taxon>
        <taxon>Diplomonadida</taxon>
        <taxon>Hexamitidae</taxon>
        <taxon>Hexamitinae</taxon>
        <taxon>Hexamita</taxon>
    </lineage>
</organism>